<dbReference type="Proteomes" id="UP000184048">
    <property type="component" value="Unassembled WGS sequence"/>
</dbReference>
<feature type="domain" description="Sortilin N-terminal" evidence="3">
    <location>
        <begin position="245"/>
        <end position="357"/>
    </location>
</feature>
<evidence type="ECO:0000313" key="5">
    <source>
        <dbReference type="Proteomes" id="UP000184048"/>
    </source>
</evidence>
<gene>
    <name evidence="4" type="ORF">SAMN02745131_00479</name>
</gene>
<evidence type="ECO:0000256" key="1">
    <source>
        <dbReference type="ARBA" id="ARBA00022737"/>
    </source>
</evidence>
<dbReference type="AlphaFoldDB" id="A0A1M4U065"/>
<dbReference type="InterPro" id="IPR052025">
    <property type="entry name" value="Xyloglucanase_GH74"/>
</dbReference>
<evidence type="ECO:0000259" key="3">
    <source>
        <dbReference type="Pfam" id="PF15902"/>
    </source>
</evidence>
<dbReference type="CDD" id="cd15482">
    <property type="entry name" value="Sialidase_non-viral"/>
    <property type="match status" value="2"/>
</dbReference>
<dbReference type="PANTHER" id="PTHR43739">
    <property type="entry name" value="XYLOGLUCANASE (EUROFUNG)"/>
    <property type="match status" value="1"/>
</dbReference>
<keyword evidence="1" id="KW-0677">Repeat</keyword>
<dbReference type="OrthoDB" id="9757809at2"/>
<dbReference type="STRING" id="1121884.SAMN02745131_00479"/>
<dbReference type="InterPro" id="IPR036278">
    <property type="entry name" value="Sialidase_sf"/>
</dbReference>
<dbReference type="Gene3D" id="2.130.10.10">
    <property type="entry name" value="YVTN repeat-like/Quinoprotein amine dehydrogenase"/>
    <property type="match status" value="4"/>
</dbReference>
<feature type="signal peptide" evidence="2">
    <location>
        <begin position="1"/>
        <end position="22"/>
    </location>
</feature>
<dbReference type="RefSeq" id="WP_072833654.1">
    <property type="nucleotide sequence ID" value="NZ_FQUU01000002.1"/>
</dbReference>
<proteinExistence type="predicted"/>
<dbReference type="PANTHER" id="PTHR43739:SF5">
    <property type="entry name" value="EXO-ALPHA-SIALIDASE"/>
    <property type="match status" value="1"/>
</dbReference>
<dbReference type="GO" id="GO:0010411">
    <property type="term" value="P:xyloglucan metabolic process"/>
    <property type="evidence" value="ECO:0007669"/>
    <property type="project" value="TreeGrafter"/>
</dbReference>
<reference evidence="4 5" key="1">
    <citation type="submission" date="2016-11" db="EMBL/GenBank/DDBJ databases">
        <authorList>
            <person name="Jaros S."/>
            <person name="Januszkiewicz K."/>
            <person name="Wedrychowicz H."/>
        </authorList>
    </citation>
    <scope>NUCLEOTIDE SEQUENCE [LARGE SCALE GENOMIC DNA]</scope>
    <source>
        <strain evidence="4 5">DSM 18119</strain>
    </source>
</reference>
<protein>
    <submittedName>
        <fullName evidence="4">Sortilin, neurotensin receptor 3</fullName>
    </submittedName>
</protein>
<feature type="chain" id="PRO_5012160402" evidence="2">
    <location>
        <begin position="23"/>
        <end position="1101"/>
    </location>
</feature>
<accession>A0A1M4U065</accession>
<name>A0A1M4U065_9BACT</name>
<keyword evidence="5" id="KW-1185">Reference proteome</keyword>
<evidence type="ECO:0000256" key="2">
    <source>
        <dbReference type="SAM" id="SignalP"/>
    </source>
</evidence>
<dbReference type="SUPFAM" id="SSF50939">
    <property type="entry name" value="Sialidases"/>
    <property type="match status" value="1"/>
</dbReference>
<dbReference type="EMBL" id="FQUU01000002">
    <property type="protein sequence ID" value="SHE50171.1"/>
    <property type="molecule type" value="Genomic_DNA"/>
</dbReference>
<sequence>MRSALTGFSFLVISFTSLSVYAQKKQSNPSQKSQGQEVLSSATLNGLKFRNVGPAITSGRIADLAVNPQNHNEYYVAAAAGGVWKTTNAGITYTPVFDNEGSYSIGCVVIDPSNPNIVWVGTGESNNQRSVDYGDGVYRSDDGGKSWKNVGLKSSEHIGRIVIDPTNSNIVYVAAYGPLWSSGGERGIYKTTDGGKTWKNILSVSENTGFNEIHMDPRDPNVLYSAAHQRQRKVYMYVGGGPESALYKSTDAGATWNKIMSGMPKGDIGRIGLSISPANPDVIYAIVEASDGAGLYRSNDRGSSWEKQSTYSTAGNYYQRLFADPKNVNKLYAMNVYAGVSLDGGKSFKMVGEKSKHIDNHVLWIDPSNTDHLLEGCDGGLYESFDGAANWQFKPNLPVTQFYKVTTDNGEPFYHIHGGTQDNFSIGGPSRTLSNNGIFSSEWYFTSIGDGFETQVDQSDPNIVYAQSQYGGLVRYDRKSGEFFDIKPIEMNGEAANRWNWDAPLLISQFDNKRLYFAANKVYRTDDRGNSWKVISPDLSRQLDRNKLKIMGKVWSVDAVAKNQSTDVYGNVTTLAESKLDQNILYAGTDDGLIHITSDGGATWTKVDADKIPGVPEKTYVNQLIASQHDRNTVYATFNHHRYGDFHPYVYRSRDGGKTWVAIQNNLPARGTAYTIAEDHVDPDLLFVGTEFGVYFSNNGGQSWTQLKGGLPTIAVRDMEIQKRENDLVLATFGRGFYVLDDYSSLRNLKKENLEKAAMIFPVKDALMYVPSTPLGVRGKGFQGESFYTAPNPQVGAVFNYYLKEDLKTLKEKRKEVEADKIKRGDAPYYPSTDSLRLEDRQPAPHLLFIVSDENGNVVRRIKAPGKKGFNRIVWDLRYAPYGPIDLTLFDESFVFSDKEKGYLAMPGNYKVSLSKFEDGSYTELVPAQPFKAVALHTGALPVADRKQVDVFSKKVAELRRVAAAADQYREELANKIKYMKEAVIQTPALPLTVSKNIYDLEKRLTEVNDQLNGDDVLSKREFETLPSLNGRINNIIGGLWGTTSAPSNTYLQSYELAVKDFVSVLSELKAIGADVKKLDDLMERSGAPYTPGRVPVWNGN</sequence>
<dbReference type="InterPro" id="IPR031778">
    <property type="entry name" value="Sortilin_N"/>
</dbReference>
<organism evidence="4 5">
    <name type="scientific">Flavisolibacter ginsengisoli DSM 18119</name>
    <dbReference type="NCBI Taxonomy" id="1121884"/>
    <lineage>
        <taxon>Bacteria</taxon>
        <taxon>Pseudomonadati</taxon>
        <taxon>Bacteroidota</taxon>
        <taxon>Chitinophagia</taxon>
        <taxon>Chitinophagales</taxon>
        <taxon>Chitinophagaceae</taxon>
        <taxon>Flavisolibacter</taxon>
    </lineage>
</organism>
<dbReference type="Pfam" id="PF15902">
    <property type="entry name" value="Sortilin-Vps10"/>
    <property type="match status" value="2"/>
</dbReference>
<keyword evidence="4" id="KW-0675">Receptor</keyword>
<evidence type="ECO:0000313" key="4">
    <source>
        <dbReference type="EMBL" id="SHE50171.1"/>
    </source>
</evidence>
<dbReference type="InterPro" id="IPR015943">
    <property type="entry name" value="WD40/YVTN_repeat-like_dom_sf"/>
</dbReference>
<feature type="domain" description="Sortilin N-terminal" evidence="3">
    <location>
        <begin position="137"/>
        <end position="227"/>
    </location>
</feature>
<keyword evidence="2" id="KW-0732">Signal</keyword>
<dbReference type="SUPFAM" id="SSF110296">
    <property type="entry name" value="Oligoxyloglucan reducing end-specific cellobiohydrolase"/>
    <property type="match status" value="2"/>
</dbReference>